<feature type="region of interest" description="Disordered" evidence="1">
    <location>
        <begin position="20"/>
        <end position="44"/>
    </location>
</feature>
<organism evidence="2 3">
    <name type="scientific">Cylicostephanus goldi</name>
    <name type="common">Nematode worm</name>
    <dbReference type="NCBI Taxonomy" id="71465"/>
    <lineage>
        <taxon>Eukaryota</taxon>
        <taxon>Metazoa</taxon>
        <taxon>Ecdysozoa</taxon>
        <taxon>Nematoda</taxon>
        <taxon>Chromadorea</taxon>
        <taxon>Rhabditida</taxon>
        <taxon>Rhabditina</taxon>
        <taxon>Rhabditomorpha</taxon>
        <taxon>Strongyloidea</taxon>
        <taxon>Strongylidae</taxon>
        <taxon>Cylicostephanus</taxon>
    </lineage>
</organism>
<evidence type="ECO:0000256" key="1">
    <source>
        <dbReference type="SAM" id="MobiDB-lite"/>
    </source>
</evidence>
<proteinExistence type="predicted"/>
<dbReference type="AlphaFoldDB" id="A0A3P6RL41"/>
<reference evidence="2 3" key="1">
    <citation type="submission" date="2018-11" db="EMBL/GenBank/DDBJ databases">
        <authorList>
            <consortium name="Pathogen Informatics"/>
        </authorList>
    </citation>
    <scope>NUCLEOTIDE SEQUENCE [LARGE SCALE GENOMIC DNA]</scope>
</reference>
<protein>
    <submittedName>
        <fullName evidence="2">Uncharacterized protein</fullName>
    </submittedName>
</protein>
<dbReference type="Proteomes" id="UP000271889">
    <property type="component" value="Unassembled WGS sequence"/>
</dbReference>
<dbReference type="EMBL" id="UYRV01016938">
    <property type="protein sequence ID" value="VDK62636.1"/>
    <property type="molecule type" value="Genomic_DNA"/>
</dbReference>
<evidence type="ECO:0000313" key="2">
    <source>
        <dbReference type="EMBL" id="VDK62636.1"/>
    </source>
</evidence>
<accession>A0A3P6RL41</accession>
<sequence length="74" mass="8298">MALKKQAALVKELQRALREEKKRAESMEKHGMSSPEERGWHLVSDPDSRSGQVCSWVYASELPCTLLLVVGDVT</sequence>
<evidence type="ECO:0000313" key="3">
    <source>
        <dbReference type="Proteomes" id="UP000271889"/>
    </source>
</evidence>
<keyword evidence="3" id="KW-1185">Reference proteome</keyword>
<dbReference type="OrthoDB" id="5874136at2759"/>
<gene>
    <name evidence="2" type="ORF">CGOC_LOCUS5538</name>
</gene>
<name>A0A3P6RL41_CYLGO</name>